<comment type="caution">
    <text evidence="8">The sequence shown here is derived from an EMBL/GenBank/DDBJ whole genome shotgun (WGS) entry which is preliminary data.</text>
</comment>
<dbReference type="SUPFAM" id="SSF51197">
    <property type="entry name" value="Clavaminate synthase-like"/>
    <property type="match status" value="1"/>
</dbReference>
<dbReference type="Pfam" id="PF03171">
    <property type="entry name" value="2OG-FeII_Oxy"/>
    <property type="match status" value="1"/>
</dbReference>
<dbReference type="InterPro" id="IPR005123">
    <property type="entry name" value="Oxoglu/Fe-dep_dioxygenase_dom"/>
</dbReference>
<accession>A0ABQ4WBD0</accession>
<reference evidence="8" key="2">
    <citation type="submission" date="2022-01" db="EMBL/GenBank/DDBJ databases">
        <authorList>
            <person name="Yamashiro T."/>
            <person name="Shiraishi A."/>
            <person name="Satake H."/>
            <person name="Nakayama K."/>
        </authorList>
    </citation>
    <scope>NUCLEOTIDE SEQUENCE</scope>
</reference>
<evidence type="ECO:0000259" key="7">
    <source>
        <dbReference type="PROSITE" id="PS51471"/>
    </source>
</evidence>
<dbReference type="PANTHER" id="PTHR47991">
    <property type="entry name" value="OXOGLUTARATE/IRON-DEPENDENT DIOXYGENASE"/>
    <property type="match status" value="1"/>
</dbReference>
<proteinExistence type="inferred from homology"/>
<evidence type="ECO:0000259" key="6">
    <source>
        <dbReference type="PROSITE" id="PS50089"/>
    </source>
</evidence>
<name>A0ABQ4WBD0_9ASTR</name>
<dbReference type="Pfam" id="PF14226">
    <property type="entry name" value="DIOX_N"/>
    <property type="match status" value="1"/>
</dbReference>
<keyword evidence="8" id="KW-0560">Oxidoreductase</keyword>
<organism evidence="8 9">
    <name type="scientific">Tanacetum coccineum</name>
    <dbReference type="NCBI Taxonomy" id="301880"/>
    <lineage>
        <taxon>Eukaryota</taxon>
        <taxon>Viridiplantae</taxon>
        <taxon>Streptophyta</taxon>
        <taxon>Embryophyta</taxon>
        <taxon>Tracheophyta</taxon>
        <taxon>Spermatophyta</taxon>
        <taxon>Magnoliopsida</taxon>
        <taxon>eudicotyledons</taxon>
        <taxon>Gunneridae</taxon>
        <taxon>Pentapetalae</taxon>
        <taxon>asterids</taxon>
        <taxon>campanulids</taxon>
        <taxon>Asterales</taxon>
        <taxon>Asteraceae</taxon>
        <taxon>Asteroideae</taxon>
        <taxon>Anthemideae</taxon>
        <taxon>Anthemidinae</taxon>
        <taxon>Tanacetum</taxon>
    </lineage>
</organism>
<dbReference type="Gene3D" id="2.60.120.330">
    <property type="entry name" value="B-lactam Antibiotic, Isopenicillin N Synthase, Chain"/>
    <property type="match status" value="1"/>
</dbReference>
<dbReference type="Proteomes" id="UP001151760">
    <property type="component" value="Unassembled WGS sequence"/>
</dbReference>
<dbReference type="PROSITE" id="PS50089">
    <property type="entry name" value="ZF_RING_2"/>
    <property type="match status" value="1"/>
</dbReference>
<keyword evidence="8" id="KW-0223">Dioxygenase</keyword>
<dbReference type="PROSITE" id="PS51471">
    <property type="entry name" value="FE2OG_OXY"/>
    <property type="match status" value="1"/>
</dbReference>
<protein>
    <submittedName>
        <fullName evidence="8">Non-heme dioxygenase N-terminal domain-containing protein</fullName>
    </submittedName>
</protein>
<evidence type="ECO:0000256" key="5">
    <source>
        <dbReference type="SAM" id="MobiDB-lite"/>
    </source>
</evidence>
<evidence type="ECO:0000313" key="8">
    <source>
        <dbReference type="EMBL" id="GJS50159.1"/>
    </source>
</evidence>
<evidence type="ECO:0000256" key="1">
    <source>
        <dbReference type="ARBA" id="ARBA00008056"/>
    </source>
</evidence>
<feature type="domain" description="RING-type" evidence="6">
    <location>
        <begin position="514"/>
        <end position="558"/>
    </location>
</feature>
<keyword evidence="2" id="KW-0479">Metal-binding</keyword>
<dbReference type="InterPro" id="IPR027443">
    <property type="entry name" value="IPNS-like_sf"/>
</dbReference>
<evidence type="ECO:0000313" key="9">
    <source>
        <dbReference type="Proteomes" id="UP001151760"/>
    </source>
</evidence>
<evidence type="ECO:0000256" key="3">
    <source>
        <dbReference type="ARBA" id="ARBA00023004"/>
    </source>
</evidence>
<dbReference type="InterPro" id="IPR001841">
    <property type="entry name" value="Znf_RING"/>
</dbReference>
<keyword evidence="9" id="KW-1185">Reference proteome</keyword>
<comment type="similarity">
    <text evidence="1">Belongs to the iron/ascorbate-dependent oxidoreductase family.</text>
</comment>
<reference evidence="8" key="1">
    <citation type="journal article" date="2022" name="Int. J. Mol. Sci.">
        <title>Draft Genome of Tanacetum Coccineum: Genomic Comparison of Closely Related Tanacetum-Family Plants.</title>
        <authorList>
            <person name="Yamashiro T."/>
            <person name="Shiraishi A."/>
            <person name="Nakayama K."/>
            <person name="Satake H."/>
        </authorList>
    </citation>
    <scope>NUCLEOTIDE SEQUENCE</scope>
</reference>
<feature type="compositionally biased region" description="Polar residues" evidence="5">
    <location>
        <begin position="444"/>
        <end position="462"/>
    </location>
</feature>
<feature type="compositionally biased region" description="Basic and acidic residues" evidence="5">
    <location>
        <begin position="479"/>
        <end position="490"/>
    </location>
</feature>
<evidence type="ECO:0000256" key="2">
    <source>
        <dbReference type="ARBA" id="ARBA00022723"/>
    </source>
</evidence>
<dbReference type="InterPro" id="IPR050295">
    <property type="entry name" value="Plant_2OG-oxidoreductases"/>
</dbReference>
<dbReference type="SUPFAM" id="SSF57850">
    <property type="entry name" value="RING/U-box"/>
    <property type="match status" value="1"/>
</dbReference>
<dbReference type="GO" id="GO:0051213">
    <property type="term" value="F:dioxygenase activity"/>
    <property type="evidence" value="ECO:0007669"/>
    <property type="project" value="UniProtKB-KW"/>
</dbReference>
<sequence>MTLAMFCMPQTEKVIGPVEGLVTDEKTPRLYKNVTFTLEFFFQNYQQVCMNHESMNMQLQQIASDFDQLPGRYVRKEYKDFSGIGLSHVPSADVPVIDFSLLNSSPLELNKLKSAVSTWGCFQAINHGIEGSFLEKVREISRLFFRSSMEDKKKCLRAEDDFEGYGNDVILLDQQTLDWVDRLYITVRPKHQQKLQFWPQNPTHFREVLDEYSSKIGLINKVVLKALARSLNLEDDCFLNQYGTTAKMHARFNYYPPCRWVDNVFGFKPHADGTAITVLLQDKEIEGLQLLKDCQWVGVPIVRDALTINVGDQIEIMSNGVFKSRVHRALVNPKYERMTLAMFCMPQTEKGIGPVDELITDETPRLYKNVKYSLDFYFEHYQQGFMLNASQKESLSKEKISHSSLVNIMEGAPNVYHHLPAHHRHHNLNRALLFRVPRLNQSVQHSQRNLGHNSGTSTSQGRANPPSKFGYQPEPRSGYTERRENATRRPEIIRSNNNTLVINVVSANAQKMLCGLCSVSTSDLCVAAVLVCGHVYHADCLETKTPYADRRDPPCPLDFTSSLVRDDNGLQTS</sequence>
<keyword evidence="4" id="KW-0862">Zinc</keyword>
<keyword evidence="4" id="KW-0863">Zinc-finger</keyword>
<feature type="region of interest" description="Disordered" evidence="5">
    <location>
        <begin position="444"/>
        <end position="490"/>
    </location>
</feature>
<keyword evidence="3" id="KW-0408">Iron</keyword>
<dbReference type="CDD" id="cd16448">
    <property type="entry name" value="RING-H2"/>
    <property type="match status" value="1"/>
</dbReference>
<gene>
    <name evidence="8" type="ORF">Tco_0600280</name>
</gene>
<feature type="domain" description="Fe2OG dioxygenase" evidence="7">
    <location>
        <begin position="244"/>
        <end position="346"/>
    </location>
</feature>
<evidence type="ECO:0000256" key="4">
    <source>
        <dbReference type="PROSITE-ProRule" id="PRU00175"/>
    </source>
</evidence>
<dbReference type="EMBL" id="BQNB010008495">
    <property type="protein sequence ID" value="GJS50159.1"/>
    <property type="molecule type" value="Genomic_DNA"/>
</dbReference>
<dbReference type="InterPro" id="IPR044861">
    <property type="entry name" value="IPNS-like_FE2OG_OXY"/>
</dbReference>
<dbReference type="InterPro" id="IPR026992">
    <property type="entry name" value="DIOX_N"/>
</dbReference>